<dbReference type="EMBL" id="GIFC01014626">
    <property type="protein sequence ID" value="MXU96709.1"/>
    <property type="molecule type" value="Transcribed_RNA"/>
</dbReference>
<name>A0A6B0V3W3_IXORI</name>
<sequence>MRISRTSPNMPFYHLTNVPLAPVSSYKYLGVHITCNLSWKLHVEYVINNANRMLGYLKRNFSLAPSALKLTLYKSLVRSKLEYASSIWDPSQSNLINVLEAVQNRSARFILGNYHRTASVSSMKITLSLPNLSLRRKVARLCLFHKIYHANSYLKQRLFIPPFYISRRIDHHLKVGISKCNANAFLLSFVPKTSLEWNHLSASVIYIIDTQMFKNAINTLYCPEPP</sequence>
<reference evidence="1" key="1">
    <citation type="submission" date="2019-12" db="EMBL/GenBank/DDBJ databases">
        <title>An insight into the sialome of adult female Ixodes ricinus ticks feeding for 6 days.</title>
        <authorList>
            <person name="Perner J."/>
            <person name="Ribeiro J.M.C."/>
        </authorList>
    </citation>
    <scope>NUCLEOTIDE SEQUENCE</scope>
    <source>
        <strain evidence="1">Semi-engorged</strain>
        <tissue evidence="1">Salivary glands</tissue>
    </source>
</reference>
<dbReference type="PANTHER" id="PTHR33332">
    <property type="entry name" value="REVERSE TRANSCRIPTASE DOMAIN-CONTAINING PROTEIN"/>
    <property type="match status" value="1"/>
</dbReference>
<keyword evidence="1" id="KW-0255">Endonuclease</keyword>
<keyword evidence="1" id="KW-0540">Nuclease</keyword>
<proteinExistence type="predicted"/>
<dbReference type="GO" id="GO:0004519">
    <property type="term" value="F:endonuclease activity"/>
    <property type="evidence" value="ECO:0007669"/>
    <property type="project" value="UniProtKB-KW"/>
</dbReference>
<protein>
    <submittedName>
        <fullName evidence="1">Putative endonuclease/reverse transcript</fullName>
    </submittedName>
</protein>
<dbReference type="AlphaFoldDB" id="A0A6B0V3W3"/>
<evidence type="ECO:0000313" key="1">
    <source>
        <dbReference type="EMBL" id="MXU96709.1"/>
    </source>
</evidence>
<organism evidence="1">
    <name type="scientific">Ixodes ricinus</name>
    <name type="common">Common tick</name>
    <name type="synonym">Acarus ricinus</name>
    <dbReference type="NCBI Taxonomy" id="34613"/>
    <lineage>
        <taxon>Eukaryota</taxon>
        <taxon>Metazoa</taxon>
        <taxon>Ecdysozoa</taxon>
        <taxon>Arthropoda</taxon>
        <taxon>Chelicerata</taxon>
        <taxon>Arachnida</taxon>
        <taxon>Acari</taxon>
        <taxon>Parasitiformes</taxon>
        <taxon>Ixodida</taxon>
        <taxon>Ixodoidea</taxon>
        <taxon>Ixodidae</taxon>
        <taxon>Ixodinae</taxon>
        <taxon>Ixodes</taxon>
    </lineage>
</organism>
<keyword evidence="1" id="KW-0378">Hydrolase</keyword>
<accession>A0A6B0V3W3</accession>